<feature type="domain" description="AB hydrolase-1" evidence="1">
    <location>
        <begin position="92"/>
        <end position="315"/>
    </location>
</feature>
<dbReference type="Pfam" id="PF12697">
    <property type="entry name" value="Abhydrolase_6"/>
    <property type="match status" value="1"/>
</dbReference>
<dbReference type="InterPro" id="IPR000073">
    <property type="entry name" value="AB_hydrolase_1"/>
</dbReference>
<dbReference type="OrthoDB" id="5513277at2"/>
<dbReference type="AlphaFoldDB" id="A0A371P297"/>
<keyword evidence="3" id="KW-1185">Reference proteome</keyword>
<keyword evidence="2" id="KW-0378">Hydrolase</keyword>
<dbReference type="GO" id="GO:0016787">
    <property type="term" value="F:hydrolase activity"/>
    <property type="evidence" value="ECO:0007669"/>
    <property type="project" value="UniProtKB-KW"/>
</dbReference>
<comment type="caution">
    <text evidence="2">The sequence shown here is derived from an EMBL/GenBank/DDBJ whole genome shotgun (WGS) entry which is preliminary data.</text>
</comment>
<dbReference type="InterPro" id="IPR050266">
    <property type="entry name" value="AB_hydrolase_sf"/>
</dbReference>
<dbReference type="Gene3D" id="3.40.50.1820">
    <property type="entry name" value="alpha/beta hydrolase"/>
    <property type="match status" value="1"/>
</dbReference>
<dbReference type="PANTHER" id="PTHR43798">
    <property type="entry name" value="MONOACYLGLYCEROL LIPASE"/>
    <property type="match status" value="1"/>
</dbReference>
<reference evidence="2 3" key="1">
    <citation type="submission" date="2018-08" db="EMBL/GenBank/DDBJ databases">
        <title>Paenibacillus sp. M4BSY-1, whole genome shotgun sequence.</title>
        <authorList>
            <person name="Tuo L."/>
        </authorList>
    </citation>
    <scope>NUCLEOTIDE SEQUENCE [LARGE SCALE GENOMIC DNA]</scope>
    <source>
        <strain evidence="2 3">M4BSY-1</strain>
    </source>
</reference>
<dbReference type="Proteomes" id="UP000261905">
    <property type="component" value="Unassembled WGS sequence"/>
</dbReference>
<proteinExistence type="predicted"/>
<gene>
    <name evidence="2" type="ORF">DX130_23375</name>
</gene>
<dbReference type="PANTHER" id="PTHR43798:SF33">
    <property type="entry name" value="HYDROLASE, PUTATIVE (AFU_ORTHOLOGUE AFUA_2G14860)-RELATED"/>
    <property type="match status" value="1"/>
</dbReference>
<dbReference type="EMBL" id="QUBQ01000007">
    <property type="protein sequence ID" value="REK69456.1"/>
    <property type="molecule type" value="Genomic_DNA"/>
</dbReference>
<name>A0A371P297_9BACL</name>
<dbReference type="InterPro" id="IPR029058">
    <property type="entry name" value="AB_hydrolase_fold"/>
</dbReference>
<dbReference type="GO" id="GO:0016020">
    <property type="term" value="C:membrane"/>
    <property type="evidence" value="ECO:0007669"/>
    <property type="project" value="TreeGrafter"/>
</dbReference>
<protein>
    <submittedName>
        <fullName evidence="2">Alpha/beta hydrolase</fullName>
    </submittedName>
</protein>
<organism evidence="2 3">
    <name type="scientific">Paenibacillus paeoniae</name>
    <dbReference type="NCBI Taxonomy" id="2292705"/>
    <lineage>
        <taxon>Bacteria</taxon>
        <taxon>Bacillati</taxon>
        <taxon>Bacillota</taxon>
        <taxon>Bacilli</taxon>
        <taxon>Bacillales</taxon>
        <taxon>Paenibacillaceae</taxon>
        <taxon>Paenibacillus</taxon>
    </lineage>
</organism>
<evidence type="ECO:0000259" key="1">
    <source>
        <dbReference type="Pfam" id="PF12697"/>
    </source>
</evidence>
<sequence length="323" mass="36439">MVLFISIYICPNRLLPISISNIHEVLKMKKASIPAATETSLHFKTAKRQSSYDRKYQESLLNWPVPFISFFVPTRFGSTHILSCGPEDGTPLVLLHAMGFSSTVWYPNIEVLAKKHRIYAIDYIGDLNKSLPTATPASREECGQWMDDVLRELQLDTVSLGGISYGGFLALNYTLYAPHRILKLFLLSPAATFVELHPTFIRRIISIAALPMKWNIRRFLGWLSKHKLNSSMVNQFHAAFRYGSLSLKVAPGVYSDDELRQLQPPLLLLLGDQEVISDSGQAYVRATELCKTIQAELLPGLGHMLNLENPAEVNKRLEQFLHS</sequence>
<dbReference type="SUPFAM" id="SSF53474">
    <property type="entry name" value="alpha/beta-Hydrolases"/>
    <property type="match status" value="1"/>
</dbReference>
<evidence type="ECO:0000313" key="2">
    <source>
        <dbReference type="EMBL" id="REK69456.1"/>
    </source>
</evidence>
<accession>A0A371P297</accession>
<evidence type="ECO:0000313" key="3">
    <source>
        <dbReference type="Proteomes" id="UP000261905"/>
    </source>
</evidence>